<dbReference type="InterPro" id="IPR016163">
    <property type="entry name" value="Ald_DH_C"/>
</dbReference>
<organism evidence="3">
    <name type="scientific">freshwater metagenome</name>
    <dbReference type="NCBI Taxonomy" id="449393"/>
    <lineage>
        <taxon>unclassified sequences</taxon>
        <taxon>metagenomes</taxon>
        <taxon>ecological metagenomes</taxon>
    </lineage>
</organism>
<dbReference type="Pfam" id="PF00171">
    <property type="entry name" value="Aldedh"/>
    <property type="match status" value="1"/>
</dbReference>
<dbReference type="AlphaFoldDB" id="A0A6J7U6E7"/>
<name>A0A6J7U6E7_9ZZZZ</name>
<evidence type="ECO:0000256" key="1">
    <source>
        <dbReference type="ARBA" id="ARBA00023002"/>
    </source>
</evidence>
<dbReference type="CDD" id="cd07129">
    <property type="entry name" value="ALDH_KGSADH"/>
    <property type="match status" value="1"/>
</dbReference>
<dbReference type="InterPro" id="IPR050740">
    <property type="entry name" value="Aldehyde_DH_Superfamily"/>
</dbReference>
<feature type="domain" description="Aldehyde dehydrogenase" evidence="2">
    <location>
        <begin position="3"/>
        <end position="449"/>
    </location>
</feature>
<dbReference type="Gene3D" id="3.40.605.10">
    <property type="entry name" value="Aldehyde Dehydrogenase, Chain A, domain 1"/>
    <property type="match status" value="1"/>
</dbReference>
<dbReference type="GO" id="GO:0016620">
    <property type="term" value="F:oxidoreductase activity, acting on the aldehyde or oxo group of donors, NAD or NADP as acceptor"/>
    <property type="evidence" value="ECO:0007669"/>
    <property type="project" value="InterPro"/>
</dbReference>
<sequence>MSKTFTAQNPATAQSVGNPIAEWDLVQTSAAIKAADSIKSKLSATNPTQRAAVLNAIADAIEEQKEKLAEIANQETALPMARLTGEVMRTVIQIRAFANLVKSGGHLLPIIDLADPNFLPVARPDLRKSQQPLGVVAVFAASNFPLAFSVAGGDTASALAAGCPVIVKAHPSHPNTSQLVYEAVIKGLTSQGLPKELFAIVQGVNPEITHWLAKAPEITAIGFTGSGMVGKLLIKLSQERDVPIPVYAEMGSLNPVFFTPGALNEKADELAKAAMDSALLGSGQFCTKPGIIVVPDDSAGDKFITQVESYVASQKVGPLLNKGIAGRFSEAVSALTKSKGLKVISGTNNPDGFGVTPTIFVVNWSDVKNHHDLLEEHFGPTSVIIRAPFDQFLTVAHAMEGQLTAALHAGPGENVKDLVAKLSQLAGRVIWNGFPTAVSVTAAQNHGGQWPASSTHTTSVGLDALYRFVRPVVYQNFPDNQLPAELQNGNPFGIERVINGERSNKVIS</sequence>
<dbReference type="EMBL" id="CAFBQQ010000018">
    <property type="protein sequence ID" value="CAB5060456.1"/>
    <property type="molecule type" value="Genomic_DNA"/>
</dbReference>
<dbReference type="InterPro" id="IPR016162">
    <property type="entry name" value="Ald_DH_N"/>
</dbReference>
<evidence type="ECO:0000259" key="2">
    <source>
        <dbReference type="Pfam" id="PF00171"/>
    </source>
</evidence>
<dbReference type="InterPro" id="IPR015590">
    <property type="entry name" value="Aldehyde_DH_dom"/>
</dbReference>
<keyword evidence="1" id="KW-0560">Oxidoreductase</keyword>
<dbReference type="PANTHER" id="PTHR43353">
    <property type="entry name" value="SUCCINATE-SEMIALDEHYDE DEHYDROGENASE, MITOCHONDRIAL"/>
    <property type="match status" value="1"/>
</dbReference>
<evidence type="ECO:0000313" key="3">
    <source>
        <dbReference type="EMBL" id="CAB5060456.1"/>
    </source>
</evidence>
<reference evidence="3" key="1">
    <citation type="submission" date="2020-05" db="EMBL/GenBank/DDBJ databases">
        <authorList>
            <person name="Chiriac C."/>
            <person name="Salcher M."/>
            <person name="Ghai R."/>
            <person name="Kavagutti S V."/>
        </authorList>
    </citation>
    <scope>NUCLEOTIDE SEQUENCE</scope>
</reference>
<protein>
    <submittedName>
        <fullName evidence="3">Unannotated protein</fullName>
    </submittedName>
</protein>
<accession>A0A6J7U6E7</accession>
<dbReference type="SUPFAM" id="SSF53720">
    <property type="entry name" value="ALDH-like"/>
    <property type="match status" value="1"/>
</dbReference>
<dbReference type="PANTHER" id="PTHR43353:SF3">
    <property type="entry name" value="ALDEHYDE DEHYDROGENASE-RELATED"/>
    <property type="match status" value="1"/>
</dbReference>
<gene>
    <name evidence="3" type="ORF">UFOPK4358_00264</name>
</gene>
<dbReference type="InterPro" id="IPR044151">
    <property type="entry name" value="ALDH_KGSADH"/>
</dbReference>
<proteinExistence type="predicted"/>
<dbReference type="Gene3D" id="3.40.309.10">
    <property type="entry name" value="Aldehyde Dehydrogenase, Chain A, domain 2"/>
    <property type="match status" value="1"/>
</dbReference>
<dbReference type="InterPro" id="IPR016161">
    <property type="entry name" value="Ald_DH/histidinol_DH"/>
</dbReference>